<evidence type="ECO:0000256" key="1">
    <source>
        <dbReference type="SAM" id="MobiDB-lite"/>
    </source>
</evidence>
<feature type="compositionally biased region" description="Pro residues" evidence="1">
    <location>
        <begin position="132"/>
        <end position="142"/>
    </location>
</feature>
<comment type="caution">
    <text evidence="2">The sequence shown here is derived from an EMBL/GenBank/DDBJ whole genome shotgun (WGS) entry which is preliminary data.</text>
</comment>
<name>A0ABU6U9M3_9FABA</name>
<evidence type="ECO:0000313" key="3">
    <source>
        <dbReference type="Proteomes" id="UP001341840"/>
    </source>
</evidence>
<keyword evidence="3" id="KW-1185">Reference proteome</keyword>
<feature type="compositionally biased region" description="Basic residues" evidence="1">
    <location>
        <begin position="292"/>
        <end position="302"/>
    </location>
</feature>
<feature type="compositionally biased region" description="Acidic residues" evidence="1">
    <location>
        <begin position="336"/>
        <end position="361"/>
    </location>
</feature>
<protein>
    <submittedName>
        <fullName evidence="2">Uncharacterized protein</fullName>
    </submittedName>
</protein>
<accession>A0ABU6U9M3</accession>
<feature type="region of interest" description="Disordered" evidence="1">
    <location>
        <begin position="86"/>
        <end position="160"/>
    </location>
</feature>
<proteinExistence type="predicted"/>
<feature type="region of interest" description="Disordered" evidence="1">
    <location>
        <begin position="333"/>
        <end position="361"/>
    </location>
</feature>
<feature type="region of interest" description="Disordered" evidence="1">
    <location>
        <begin position="271"/>
        <end position="302"/>
    </location>
</feature>
<feature type="compositionally biased region" description="Low complexity" evidence="1">
    <location>
        <begin position="87"/>
        <end position="96"/>
    </location>
</feature>
<evidence type="ECO:0000313" key="2">
    <source>
        <dbReference type="EMBL" id="MED6157544.1"/>
    </source>
</evidence>
<sequence length="361" mass="40937">MHYCINHYHTLEASLYNGWTKNHDYKRWFSEEGGYQQRERFFPRRGLHSRNPNPSFLLPHTQISKPNSFLFKPILKHLENYPRHSLPPTWSPNTTHPHPPNPNLRPTIKPMACKTDVPRHLSYGASPKLNSPTPPSRGPPPVSTTNEPAPVPPPSSPGRYKIPKALGYHETRTCVFTSGKWDTSMGVDYLVAVKSICESIAECAKLTPTHKALGLVNAQLHRIINHYILPQSSSYQRVTFLDILVLYALLNRIPISFGFQEVNSYLKGDGAAKKQATRGKQSAEPSAPPRHPSGRKSSTGKKIKKIVKAMKEMIGEITNLVELMIRLFRDRRSQEEDTYLSDEEDAEDVARDEEEDKGEED</sequence>
<dbReference type="Proteomes" id="UP001341840">
    <property type="component" value="Unassembled WGS sequence"/>
</dbReference>
<organism evidence="2 3">
    <name type="scientific">Stylosanthes scabra</name>
    <dbReference type="NCBI Taxonomy" id="79078"/>
    <lineage>
        <taxon>Eukaryota</taxon>
        <taxon>Viridiplantae</taxon>
        <taxon>Streptophyta</taxon>
        <taxon>Embryophyta</taxon>
        <taxon>Tracheophyta</taxon>
        <taxon>Spermatophyta</taxon>
        <taxon>Magnoliopsida</taxon>
        <taxon>eudicotyledons</taxon>
        <taxon>Gunneridae</taxon>
        <taxon>Pentapetalae</taxon>
        <taxon>rosids</taxon>
        <taxon>fabids</taxon>
        <taxon>Fabales</taxon>
        <taxon>Fabaceae</taxon>
        <taxon>Papilionoideae</taxon>
        <taxon>50 kb inversion clade</taxon>
        <taxon>dalbergioids sensu lato</taxon>
        <taxon>Dalbergieae</taxon>
        <taxon>Pterocarpus clade</taxon>
        <taxon>Stylosanthes</taxon>
    </lineage>
</organism>
<reference evidence="2 3" key="1">
    <citation type="journal article" date="2023" name="Plants (Basel)">
        <title>Bridging the Gap: Combining Genomics and Transcriptomics Approaches to Understand Stylosanthes scabra, an Orphan Legume from the Brazilian Caatinga.</title>
        <authorList>
            <person name="Ferreira-Neto J.R.C."/>
            <person name="da Silva M.D."/>
            <person name="Binneck E."/>
            <person name="de Melo N.F."/>
            <person name="da Silva R.H."/>
            <person name="de Melo A.L.T.M."/>
            <person name="Pandolfi V."/>
            <person name="Bustamante F.O."/>
            <person name="Brasileiro-Vidal A.C."/>
            <person name="Benko-Iseppon A.M."/>
        </authorList>
    </citation>
    <scope>NUCLEOTIDE SEQUENCE [LARGE SCALE GENOMIC DNA]</scope>
    <source>
        <tissue evidence="2">Leaves</tissue>
    </source>
</reference>
<gene>
    <name evidence="2" type="ORF">PIB30_024092</name>
</gene>
<dbReference type="EMBL" id="JASCZI010120914">
    <property type="protein sequence ID" value="MED6157544.1"/>
    <property type="molecule type" value="Genomic_DNA"/>
</dbReference>